<reference evidence="1 2" key="1">
    <citation type="journal article" date="2018" name="Mol. Biol. Evol.">
        <title>Broad Genomic Sampling Reveals a Smut Pathogenic Ancestry of the Fungal Clade Ustilaginomycotina.</title>
        <authorList>
            <person name="Kijpornyongpan T."/>
            <person name="Mondo S.J."/>
            <person name="Barry K."/>
            <person name="Sandor L."/>
            <person name="Lee J."/>
            <person name="Lipzen A."/>
            <person name="Pangilinan J."/>
            <person name="LaButti K."/>
            <person name="Hainaut M."/>
            <person name="Henrissat B."/>
            <person name="Grigoriev I.V."/>
            <person name="Spatafora J.W."/>
            <person name="Aime M.C."/>
        </authorList>
    </citation>
    <scope>NUCLEOTIDE SEQUENCE [LARGE SCALE GENOMIC DNA]</scope>
    <source>
        <strain evidence="1 2">SA 807</strain>
    </source>
</reference>
<dbReference type="EMBL" id="KZ819858">
    <property type="protein sequence ID" value="PWN51252.1"/>
    <property type="molecule type" value="Genomic_DNA"/>
</dbReference>
<protein>
    <submittedName>
        <fullName evidence="1">Uncharacterized protein</fullName>
    </submittedName>
</protein>
<organism evidence="1 2">
    <name type="scientific">Violaceomyces palustris</name>
    <dbReference type="NCBI Taxonomy" id="1673888"/>
    <lineage>
        <taxon>Eukaryota</taxon>
        <taxon>Fungi</taxon>
        <taxon>Dikarya</taxon>
        <taxon>Basidiomycota</taxon>
        <taxon>Ustilaginomycotina</taxon>
        <taxon>Ustilaginomycetes</taxon>
        <taxon>Violaceomycetales</taxon>
        <taxon>Violaceomycetaceae</taxon>
        <taxon>Violaceomyces</taxon>
    </lineage>
</organism>
<keyword evidence="2" id="KW-1185">Reference proteome</keyword>
<proteinExistence type="predicted"/>
<evidence type="ECO:0000313" key="2">
    <source>
        <dbReference type="Proteomes" id="UP000245626"/>
    </source>
</evidence>
<gene>
    <name evidence="1" type="ORF">IE53DRAFT_57922</name>
</gene>
<accession>A0ACD0NZP4</accession>
<name>A0ACD0NZP4_9BASI</name>
<evidence type="ECO:0000313" key="1">
    <source>
        <dbReference type="EMBL" id="PWN51252.1"/>
    </source>
</evidence>
<dbReference type="Proteomes" id="UP000245626">
    <property type="component" value="Unassembled WGS sequence"/>
</dbReference>
<sequence length="136" mass="14764">MLSSPSHHGPHSLLISRPEDSPGCGFIPKGKVGVIFITSPRLSYLSRYPARIPSRSLSFLSFFFLSVASFSSSPSLKVPNLPLRSIPSSRSFLSDPCLSTLPIPLLKIQITALRQSAFPADLFPPSRPTVSRSPSE</sequence>